<dbReference type="Proteomes" id="UP000886818">
    <property type="component" value="Chromosome"/>
</dbReference>
<evidence type="ECO:0008006" key="4">
    <source>
        <dbReference type="Google" id="ProtNLM"/>
    </source>
</evidence>
<evidence type="ECO:0000256" key="1">
    <source>
        <dbReference type="SAM" id="Coils"/>
    </source>
</evidence>
<dbReference type="EMBL" id="CP078093">
    <property type="protein sequence ID" value="QXM05376.1"/>
    <property type="molecule type" value="Genomic_DNA"/>
</dbReference>
<accession>A0ABX8REK2</accession>
<keyword evidence="1" id="KW-0175">Coiled coil</keyword>
<sequence>MIYNLLDTFKKAYAIKGDDLVIENHKLKEGLYIKIKQDKTMESTIITKDSVEDDTYEWFRKADFYSCIINTNKAVGDKKIHSNNYLTLFIKKKIFYGDEKEILPKEELLQKIKKYYDILRSDKYNNEGIERDLGRKIDLEKFEYCQNTIIEQINSIYDIIIKNDKAFDNYVRVYFDFNDWKLYELEFNRYLYPNVFNSSKYNISIGNHLYGLSNMNMGLNSKKPYLEHKTLKCKVPFHIEVKDALLLYKYAMWLQSCKLGPNFKSFDYDYKVPLKDYKSGETDIYFINLRNKNGEIEFGDFDIIPGFEETIDFEIYNYIEASYYDLSKKTIIRPEYVKYNSKKRYNLLNAVDDFLYNKRLIQSFRVDFKDIKPPKWGNKKICNLLIMTRDVVFNYIYKNDANGLKAFVKKLYKDLVIEQIKQGKKKGIDALNTYIAVKKLFQLGGEELVKKIKDIRNEIEAFIEDKENHDLEDKFQYSFLAGQISYYLMSQSKAKSRSHDVVERICNYKNVKKINDELKFWFKRYGHAISFDYAKFNKAFSMVLGFDKSEAIDEDIFLAGYLGDNIFYKKEEQ</sequence>
<reference evidence="2" key="1">
    <citation type="submission" date="2021-07" db="EMBL/GenBank/DDBJ databases">
        <title>Complete genome sequence of Crassaminicella sp. 143-21, isolated from a deep-sea hydrothermal vent.</title>
        <authorList>
            <person name="Li X."/>
        </authorList>
    </citation>
    <scope>NUCLEOTIDE SEQUENCE</scope>
    <source>
        <strain evidence="2">143-21</strain>
    </source>
</reference>
<proteinExistence type="predicted"/>
<organism evidence="2 3">
    <name type="scientific">Crassaminicella indica</name>
    <dbReference type="NCBI Taxonomy" id="2855394"/>
    <lineage>
        <taxon>Bacteria</taxon>
        <taxon>Bacillati</taxon>
        <taxon>Bacillota</taxon>
        <taxon>Clostridia</taxon>
        <taxon>Eubacteriales</taxon>
        <taxon>Clostridiaceae</taxon>
        <taxon>Crassaminicella</taxon>
    </lineage>
</organism>
<protein>
    <recommendedName>
        <fullName evidence="4">CRISPR-associated protein Csh1</fullName>
    </recommendedName>
</protein>
<keyword evidence="3" id="KW-1185">Reference proteome</keyword>
<dbReference type="RefSeq" id="WP_218282075.1">
    <property type="nucleotide sequence ID" value="NZ_CP078093.1"/>
</dbReference>
<evidence type="ECO:0000313" key="2">
    <source>
        <dbReference type="EMBL" id="QXM05376.1"/>
    </source>
</evidence>
<name>A0ABX8REK2_9CLOT</name>
<feature type="coiled-coil region" evidence="1">
    <location>
        <begin position="445"/>
        <end position="472"/>
    </location>
</feature>
<gene>
    <name evidence="2" type="ORF">KVH43_08215</name>
</gene>
<evidence type="ECO:0000313" key="3">
    <source>
        <dbReference type="Proteomes" id="UP000886818"/>
    </source>
</evidence>